<reference evidence="2 3" key="1">
    <citation type="journal article" date="2015" name="Genome Biol. Evol.">
        <title>Phylogenomic analyses indicate that early fungi evolved digesting cell walls of algal ancestors of land plants.</title>
        <authorList>
            <person name="Chang Y."/>
            <person name="Wang S."/>
            <person name="Sekimoto S."/>
            <person name="Aerts A.L."/>
            <person name="Choi C."/>
            <person name="Clum A."/>
            <person name="LaButti K.M."/>
            <person name="Lindquist E.A."/>
            <person name="Yee Ngan C."/>
            <person name="Ohm R.A."/>
            <person name="Salamov A.A."/>
            <person name="Grigoriev I.V."/>
            <person name="Spatafora J.W."/>
            <person name="Berbee M.L."/>
        </authorList>
    </citation>
    <scope>NUCLEOTIDE SEQUENCE [LARGE SCALE GENOMIC DNA]</scope>
    <source>
        <strain evidence="2 3">NRRL 28638</strain>
    </source>
</reference>
<dbReference type="AlphaFoldDB" id="A0A137P6B4"/>
<sequence>MGERSFKKITEDDYFNKSEEFRYWLRKRYKLYFDELSSKEQREHFKKFIRKWNERELDDKYYDEANFKEKDSASNTRYKWGFVKNINDSEMDRVKSSVNNQTNNFPKKDDKYSKRDSQSRTERPSSSKRDLIDEPKKDYKSSRSADKRLKKHHEMVMEELAPKPVGREAMLEKKKMANAYHKKEKSPEMEFRESDLMGEADTFKSALLAEKKRNERRDRVKAEREEAIQSKVAKYKAQEDESMKLFKELAKQRNNL</sequence>
<dbReference type="PANTHER" id="PTHR34117:SF1">
    <property type="entry name" value="STYLE CELL-CYCLE INHIBITOR 1"/>
    <property type="match status" value="1"/>
</dbReference>
<evidence type="ECO:0000313" key="2">
    <source>
        <dbReference type="EMBL" id="KXN70509.1"/>
    </source>
</evidence>
<dbReference type="Proteomes" id="UP000070444">
    <property type="component" value="Unassembled WGS sequence"/>
</dbReference>
<proteinExistence type="predicted"/>
<protein>
    <submittedName>
        <fullName evidence="2">Uncharacterized protein</fullName>
    </submittedName>
</protein>
<feature type="region of interest" description="Disordered" evidence="1">
    <location>
        <begin position="95"/>
        <end position="166"/>
    </location>
</feature>
<accession>A0A137P6B4</accession>
<dbReference type="EMBL" id="KQ964500">
    <property type="protein sequence ID" value="KXN70509.1"/>
    <property type="molecule type" value="Genomic_DNA"/>
</dbReference>
<gene>
    <name evidence="2" type="ORF">CONCODRAFT_78821</name>
</gene>
<dbReference type="InterPro" id="IPR044688">
    <property type="entry name" value="SCI-1-like"/>
</dbReference>
<feature type="compositionally biased region" description="Polar residues" evidence="1">
    <location>
        <begin position="96"/>
        <end position="105"/>
    </location>
</feature>
<dbReference type="OrthoDB" id="2139939at2759"/>
<name>A0A137P6B4_CONC2</name>
<keyword evidence="3" id="KW-1185">Reference proteome</keyword>
<feature type="compositionally biased region" description="Basic and acidic residues" evidence="1">
    <location>
        <begin position="106"/>
        <end position="147"/>
    </location>
</feature>
<evidence type="ECO:0000313" key="3">
    <source>
        <dbReference type="Proteomes" id="UP000070444"/>
    </source>
</evidence>
<organism evidence="2 3">
    <name type="scientific">Conidiobolus coronatus (strain ATCC 28846 / CBS 209.66 / NRRL 28638)</name>
    <name type="common">Delacroixia coronata</name>
    <dbReference type="NCBI Taxonomy" id="796925"/>
    <lineage>
        <taxon>Eukaryota</taxon>
        <taxon>Fungi</taxon>
        <taxon>Fungi incertae sedis</taxon>
        <taxon>Zoopagomycota</taxon>
        <taxon>Entomophthoromycotina</taxon>
        <taxon>Entomophthoromycetes</taxon>
        <taxon>Entomophthorales</taxon>
        <taxon>Ancylistaceae</taxon>
        <taxon>Conidiobolus</taxon>
    </lineage>
</organism>
<dbReference type="STRING" id="796925.A0A137P6B4"/>
<evidence type="ECO:0000256" key="1">
    <source>
        <dbReference type="SAM" id="MobiDB-lite"/>
    </source>
</evidence>
<dbReference type="OMA" id="MFAMYLD"/>
<dbReference type="PANTHER" id="PTHR34117">
    <property type="entry name" value="STYLE CELL-CYCLE INHIBITOR 1"/>
    <property type="match status" value="1"/>
</dbReference>